<dbReference type="Proteomes" id="UP000830729">
    <property type="component" value="Chromosome"/>
</dbReference>
<protein>
    <submittedName>
        <fullName evidence="3">HNH endonuclease</fullName>
    </submittedName>
</protein>
<gene>
    <name evidence="3" type="ORF">M0R89_15430</name>
</gene>
<keyword evidence="3" id="KW-0378">Hydrolase</keyword>
<dbReference type="KEGG" id="halx:M0R89_15430"/>
<dbReference type="Gene3D" id="1.10.30.50">
    <property type="match status" value="1"/>
</dbReference>
<sequence>MRVEDETISERQCQEWRVSYRNGKSPYELAVESDHPRRDVYDHLIGECSHDCDETPISRGRTHNVTAPECRDIRDRYAAGEAIEALRASTGRRWQTLVRHLTGNCSHEVAVESPTVAKQEILQRDHVTAEECAQLRRGVHDAASVMAYADTVDHEYQVVLAHVNGECAHEVDEPPREPNDRRRDISNSDCQAIRETYRSSPDVDFSDIAEEYDCSRTTIERHITFRCSHPPVDALVTDVDAVQDLLESGVDADDGLSKFSPEEIVQLDRDGRADRKEPALDLIAPDPDRVETTRSRVVRNTDLAHDMKRMYNHTCQVCSVSRRGPDGNPYAEAHHIRPLGRPHDGPDEPENILVLCPNHHADFDYGRLTVDPETYRVTHTYEEAVDGTVLNIADPHQISDDHLTYHNKVIAGE</sequence>
<reference evidence="3 4" key="1">
    <citation type="submission" date="2022-04" db="EMBL/GenBank/DDBJ databases">
        <title>Diverse halophilic archaea isolated from saline environments.</title>
        <authorList>
            <person name="Cui H.-L."/>
        </authorList>
    </citation>
    <scope>NUCLEOTIDE SEQUENCE [LARGE SCALE GENOMIC DNA]</scope>
    <source>
        <strain evidence="3 4">XZYJT49</strain>
    </source>
</reference>
<dbReference type="GO" id="GO:0004519">
    <property type="term" value="F:endonuclease activity"/>
    <property type="evidence" value="ECO:0007669"/>
    <property type="project" value="UniProtKB-KW"/>
</dbReference>
<dbReference type="REBASE" id="616308">
    <property type="entry name" value="HspJT49ORF15430P"/>
</dbReference>
<evidence type="ECO:0000313" key="4">
    <source>
        <dbReference type="Proteomes" id="UP000830729"/>
    </source>
</evidence>
<dbReference type="Pfam" id="PF13391">
    <property type="entry name" value="HNH_2"/>
    <property type="match status" value="1"/>
</dbReference>
<evidence type="ECO:0000313" key="3">
    <source>
        <dbReference type="EMBL" id="UPV73918.1"/>
    </source>
</evidence>
<accession>A0A8U0HSS8</accession>
<feature type="compositionally biased region" description="Basic and acidic residues" evidence="1">
    <location>
        <begin position="169"/>
        <end position="186"/>
    </location>
</feature>
<proteinExistence type="predicted"/>
<organism evidence="3 4">
    <name type="scientific">Halorussus limi</name>
    <dbReference type="NCBI Taxonomy" id="2938695"/>
    <lineage>
        <taxon>Archaea</taxon>
        <taxon>Methanobacteriati</taxon>
        <taxon>Methanobacteriota</taxon>
        <taxon>Stenosarchaea group</taxon>
        <taxon>Halobacteria</taxon>
        <taxon>Halobacteriales</taxon>
        <taxon>Haladaptataceae</taxon>
        <taxon>Halorussus</taxon>
    </lineage>
</organism>
<dbReference type="GeneID" id="72186619"/>
<keyword evidence="4" id="KW-1185">Reference proteome</keyword>
<dbReference type="RefSeq" id="WP_248649968.1">
    <property type="nucleotide sequence ID" value="NZ_CP096659.1"/>
</dbReference>
<dbReference type="AlphaFoldDB" id="A0A8U0HSS8"/>
<dbReference type="EMBL" id="CP096659">
    <property type="protein sequence ID" value="UPV73918.1"/>
    <property type="molecule type" value="Genomic_DNA"/>
</dbReference>
<feature type="domain" description="HNH nuclease" evidence="2">
    <location>
        <begin position="306"/>
        <end position="361"/>
    </location>
</feature>
<dbReference type="InterPro" id="IPR003615">
    <property type="entry name" value="HNH_nuc"/>
</dbReference>
<evidence type="ECO:0000256" key="1">
    <source>
        <dbReference type="SAM" id="MobiDB-lite"/>
    </source>
</evidence>
<feature type="region of interest" description="Disordered" evidence="1">
    <location>
        <begin position="169"/>
        <end position="189"/>
    </location>
</feature>
<dbReference type="CDD" id="cd00085">
    <property type="entry name" value="HNHc"/>
    <property type="match status" value="1"/>
</dbReference>
<keyword evidence="3" id="KW-0540">Nuclease</keyword>
<keyword evidence="3" id="KW-0255">Endonuclease</keyword>
<dbReference type="SMART" id="SM00507">
    <property type="entry name" value="HNHc"/>
    <property type="match status" value="1"/>
</dbReference>
<evidence type="ECO:0000259" key="2">
    <source>
        <dbReference type="SMART" id="SM00507"/>
    </source>
</evidence>
<name>A0A8U0HSS8_9EURY</name>